<keyword evidence="5" id="KW-0804">Transcription</keyword>
<evidence type="ECO:0000256" key="3">
    <source>
        <dbReference type="ARBA" id="ARBA00023015"/>
    </source>
</evidence>
<feature type="domain" description="Response regulatory" evidence="9">
    <location>
        <begin position="4"/>
        <end position="118"/>
    </location>
</feature>
<comment type="caution">
    <text evidence="10">The sequence shown here is derived from an EMBL/GenBank/DDBJ whole genome shotgun (WGS) entry which is preliminary data.</text>
</comment>
<dbReference type="Gene3D" id="3.40.50.2300">
    <property type="match status" value="1"/>
</dbReference>
<dbReference type="CDD" id="cd17534">
    <property type="entry name" value="REC_DC-like"/>
    <property type="match status" value="1"/>
</dbReference>
<dbReference type="InterPro" id="IPR058031">
    <property type="entry name" value="AAA_lid_NorR"/>
</dbReference>
<proteinExistence type="predicted"/>
<dbReference type="EMBL" id="BMLI01000004">
    <property type="protein sequence ID" value="GGN12257.1"/>
    <property type="molecule type" value="Genomic_DNA"/>
</dbReference>
<keyword evidence="2" id="KW-0067">ATP-binding</keyword>
<dbReference type="RefSeq" id="WP_019945237.1">
    <property type="nucleotide sequence ID" value="NZ_BMLI01000004.1"/>
</dbReference>
<dbReference type="Pfam" id="PF25601">
    <property type="entry name" value="AAA_lid_14"/>
    <property type="match status" value="1"/>
</dbReference>
<dbReference type="PROSITE" id="PS50045">
    <property type="entry name" value="SIGMA54_INTERACT_4"/>
    <property type="match status" value="1"/>
</dbReference>
<dbReference type="Gene3D" id="1.10.10.60">
    <property type="entry name" value="Homeodomain-like"/>
    <property type="match status" value="1"/>
</dbReference>
<accession>A0ABQ2IJ20</accession>
<dbReference type="SMART" id="SM00448">
    <property type="entry name" value="REC"/>
    <property type="match status" value="1"/>
</dbReference>
<dbReference type="PROSITE" id="PS00688">
    <property type="entry name" value="SIGMA54_INTERACT_3"/>
    <property type="match status" value="1"/>
</dbReference>
<dbReference type="Pfam" id="PF00158">
    <property type="entry name" value="Sigma54_activat"/>
    <property type="match status" value="1"/>
</dbReference>
<dbReference type="InterPro" id="IPR002078">
    <property type="entry name" value="Sigma_54_int"/>
</dbReference>
<dbReference type="InterPro" id="IPR009057">
    <property type="entry name" value="Homeodomain-like_sf"/>
</dbReference>
<dbReference type="InterPro" id="IPR025943">
    <property type="entry name" value="Sigma_54_int_dom_ATP-bd_2"/>
</dbReference>
<evidence type="ECO:0000313" key="11">
    <source>
        <dbReference type="Proteomes" id="UP000632339"/>
    </source>
</evidence>
<dbReference type="SUPFAM" id="SSF52172">
    <property type="entry name" value="CheY-like"/>
    <property type="match status" value="1"/>
</dbReference>
<dbReference type="PROSITE" id="PS00675">
    <property type="entry name" value="SIGMA54_INTERACT_1"/>
    <property type="match status" value="1"/>
</dbReference>
<dbReference type="InterPro" id="IPR001789">
    <property type="entry name" value="Sig_transdc_resp-reg_receiver"/>
</dbReference>
<dbReference type="PROSITE" id="PS50110">
    <property type="entry name" value="RESPONSE_REGULATORY"/>
    <property type="match status" value="1"/>
</dbReference>
<dbReference type="CDD" id="cd00009">
    <property type="entry name" value="AAA"/>
    <property type="match status" value="1"/>
</dbReference>
<feature type="modified residue" description="4-aspartylphosphate" evidence="6">
    <location>
        <position position="54"/>
    </location>
</feature>
<evidence type="ECO:0008006" key="12">
    <source>
        <dbReference type="Google" id="ProtNLM"/>
    </source>
</evidence>
<dbReference type="PANTHER" id="PTHR32071:SF117">
    <property type="entry name" value="PTS-DEPENDENT DIHYDROXYACETONE KINASE OPERON REGULATORY PROTEIN-RELATED"/>
    <property type="match status" value="1"/>
</dbReference>
<evidence type="ECO:0000256" key="6">
    <source>
        <dbReference type="PROSITE-ProRule" id="PRU00169"/>
    </source>
</evidence>
<name>A0ABQ2IJ20_9BACT</name>
<evidence type="ECO:0000256" key="7">
    <source>
        <dbReference type="SAM" id="MobiDB-lite"/>
    </source>
</evidence>
<evidence type="ECO:0000259" key="8">
    <source>
        <dbReference type="PROSITE" id="PS50045"/>
    </source>
</evidence>
<evidence type="ECO:0000259" key="9">
    <source>
        <dbReference type="PROSITE" id="PS50110"/>
    </source>
</evidence>
<dbReference type="InterPro" id="IPR025944">
    <property type="entry name" value="Sigma_54_int_dom_CS"/>
</dbReference>
<protein>
    <recommendedName>
        <fullName evidence="12">DNA-binding NtrC family response regulator</fullName>
    </recommendedName>
</protein>
<organism evidence="10 11">
    <name type="scientific">Dyadobacter beijingensis</name>
    <dbReference type="NCBI Taxonomy" id="365489"/>
    <lineage>
        <taxon>Bacteria</taxon>
        <taxon>Pseudomonadati</taxon>
        <taxon>Bacteroidota</taxon>
        <taxon>Cytophagia</taxon>
        <taxon>Cytophagales</taxon>
        <taxon>Spirosomataceae</taxon>
        <taxon>Dyadobacter</taxon>
    </lineage>
</organism>
<keyword evidence="4" id="KW-0238">DNA-binding</keyword>
<feature type="region of interest" description="Disordered" evidence="7">
    <location>
        <begin position="128"/>
        <end position="147"/>
    </location>
</feature>
<dbReference type="PANTHER" id="PTHR32071">
    <property type="entry name" value="TRANSCRIPTIONAL REGULATORY PROTEIN"/>
    <property type="match status" value="1"/>
</dbReference>
<dbReference type="Pfam" id="PF00072">
    <property type="entry name" value="Response_reg"/>
    <property type="match status" value="1"/>
</dbReference>
<keyword evidence="3" id="KW-0805">Transcription regulation</keyword>
<evidence type="ECO:0000256" key="2">
    <source>
        <dbReference type="ARBA" id="ARBA00022840"/>
    </source>
</evidence>
<evidence type="ECO:0000256" key="1">
    <source>
        <dbReference type="ARBA" id="ARBA00022741"/>
    </source>
</evidence>
<gene>
    <name evidence="10" type="ORF">GCM10010967_55330</name>
</gene>
<sequence>MQDTLLIVEDQFIEANNLKIILLKADYRVLPIARSVDDALEIIEKQVPDLVLLDIFLKGERTGIDLAHILKARGIAFVYLSANSDKSVFTAAKMTGPYGFLIKPFRERDVLAMLDIAWYHHTQKAMVRENEAKQKSPASTAGRDRELKKIVGDSEPVHEVLRNVETVADTNVPVLLLGESGTGKELVARLIHDLSPRRAAKLVVVDCAAMPPHLIESELFGHEKGSFTGAVEKRIGKFEQASGGTVFLDEIGELPLDLQVKFLRVLQEMEIEPIGGKRKKVDIRILAATNRNLEEEMGSGRFRMDLYYRLNIFPIHLPALRERPTDILPLAAHFLEMQTARFSKHVTGFSEEVKQKLLSYHWPGNVRELENLITRAILLCQGEQINEVQIPKMHLMGAHDNELKVKTMTESEREHILNALRQCNWKIYGPGGAAELLAINASTLKSRMKKLGI</sequence>
<dbReference type="InterPro" id="IPR025662">
    <property type="entry name" value="Sigma_54_int_dom_ATP-bd_1"/>
</dbReference>
<dbReference type="SUPFAM" id="SSF52540">
    <property type="entry name" value="P-loop containing nucleoside triphosphate hydrolases"/>
    <property type="match status" value="1"/>
</dbReference>
<dbReference type="SMART" id="SM00382">
    <property type="entry name" value="AAA"/>
    <property type="match status" value="1"/>
</dbReference>
<keyword evidence="11" id="KW-1185">Reference proteome</keyword>
<dbReference type="SUPFAM" id="SSF46689">
    <property type="entry name" value="Homeodomain-like"/>
    <property type="match status" value="1"/>
</dbReference>
<dbReference type="Gene3D" id="3.40.50.300">
    <property type="entry name" value="P-loop containing nucleotide triphosphate hydrolases"/>
    <property type="match status" value="1"/>
</dbReference>
<evidence type="ECO:0000313" key="10">
    <source>
        <dbReference type="EMBL" id="GGN12257.1"/>
    </source>
</evidence>
<dbReference type="Proteomes" id="UP000632339">
    <property type="component" value="Unassembled WGS sequence"/>
</dbReference>
<evidence type="ECO:0000256" key="4">
    <source>
        <dbReference type="ARBA" id="ARBA00023125"/>
    </source>
</evidence>
<dbReference type="Gene3D" id="1.10.8.60">
    <property type="match status" value="1"/>
</dbReference>
<dbReference type="InterPro" id="IPR027417">
    <property type="entry name" value="P-loop_NTPase"/>
</dbReference>
<feature type="domain" description="Sigma-54 factor interaction" evidence="8">
    <location>
        <begin position="150"/>
        <end position="378"/>
    </location>
</feature>
<dbReference type="PROSITE" id="PS00676">
    <property type="entry name" value="SIGMA54_INTERACT_2"/>
    <property type="match status" value="1"/>
</dbReference>
<keyword evidence="1" id="KW-0547">Nucleotide-binding</keyword>
<evidence type="ECO:0000256" key="5">
    <source>
        <dbReference type="ARBA" id="ARBA00023163"/>
    </source>
</evidence>
<dbReference type="InterPro" id="IPR011006">
    <property type="entry name" value="CheY-like_superfamily"/>
</dbReference>
<reference evidence="11" key="1">
    <citation type="journal article" date="2019" name="Int. J. Syst. Evol. Microbiol.">
        <title>The Global Catalogue of Microorganisms (GCM) 10K type strain sequencing project: providing services to taxonomists for standard genome sequencing and annotation.</title>
        <authorList>
            <consortium name="The Broad Institute Genomics Platform"/>
            <consortium name="The Broad Institute Genome Sequencing Center for Infectious Disease"/>
            <person name="Wu L."/>
            <person name="Ma J."/>
        </authorList>
    </citation>
    <scope>NUCLEOTIDE SEQUENCE [LARGE SCALE GENOMIC DNA]</scope>
    <source>
        <strain evidence="11">CGMCC 1.6375</strain>
    </source>
</reference>
<dbReference type="InterPro" id="IPR003593">
    <property type="entry name" value="AAA+_ATPase"/>
</dbReference>
<keyword evidence="6" id="KW-0597">Phosphoprotein</keyword>